<gene>
    <name evidence="1" type="ORF">JQN84_11385</name>
</gene>
<evidence type="ECO:0000313" key="2">
    <source>
        <dbReference type="Proteomes" id="UP000809587"/>
    </source>
</evidence>
<dbReference type="InterPro" id="IPR006311">
    <property type="entry name" value="TAT_signal"/>
</dbReference>
<comment type="caution">
    <text evidence="1">The sequence shown here is derived from an EMBL/GenBank/DDBJ whole genome shotgun (WGS) entry which is preliminary data.</text>
</comment>
<dbReference type="EMBL" id="JAFEUO010000003">
    <property type="protein sequence ID" value="MBM7083123.1"/>
    <property type="molecule type" value="Genomic_DNA"/>
</dbReference>
<reference evidence="1 2" key="1">
    <citation type="submission" date="2021-02" db="EMBL/GenBank/DDBJ databases">
        <authorList>
            <person name="Lee D.-H."/>
        </authorList>
    </citation>
    <scope>NUCLEOTIDE SEQUENCE [LARGE SCALE GENOMIC DNA]</scope>
    <source>
        <strain evidence="1 2">MMS20-R2-29</strain>
    </source>
</reference>
<accession>A0ABS2J9A0</accession>
<name>A0ABS2J9A0_9ACTN</name>
<protein>
    <submittedName>
        <fullName evidence="1">Uncharacterized protein</fullName>
    </submittedName>
</protein>
<evidence type="ECO:0000313" key="1">
    <source>
        <dbReference type="EMBL" id="MBM7083123.1"/>
    </source>
</evidence>
<dbReference type="PROSITE" id="PS51318">
    <property type="entry name" value="TAT"/>
    <property type="match status" value="1"/>
</dbReference>
<sequence length="255" mass="26530">MREFRISRRDGLTALAAGLGAALLGTGPAGRATAGVGGGTGLATASPKDPVGYDITILNESALDGMNAILFQEMPQLPSDAVTLAWMSKMCHPSTTVEYQWTIDYNFVWGQVGTLVPGTQFVAGQTLSADLTQNNLVTLSYVKGGFEFGPTSSSGKNGSLIIKEDDTVPGPGNQDQGSVGIGMSGAGTFVVPTLTNAGVEFDPKPTYWVAFGSFESSEVMDVSELTTPAQVSYPDGMTSAKAAFDGKSWSISYGN</sequence>
<dbReference type="RefSeq" id="WP_204958354.1">
    <property type="nucleotide sequence ID" value="NZ_JAFEUO010000003.1"/>
</dbReference>
<organism evidence="1 2">
    <name type="scientific">Micromonospora humidisoli</name>
    <dbReference type="NCBI Taxonomy" id="2807622"/>
    <lineage>
        <taxon>Bacteria</taxon>
        <taxon>Bacillati</taxon>
        <taxon>Actinomycetota</taxon>
        <taxon>Actinomycetes</taxon>
        <taxon>Micromonosporales</taxon>
        <taxon>Micromonosporaceae</taxon>
        <taxon>Micromonospora</taxon>
    </lineage>
</organism>
<dbReference type="Proteomes" id="UP000809587">
    <property type="component" value="Unassembled WGS sequence"/>
</dbReference>
<proteinExistence type="predicted"/>
<keyword evidence="2" id="KW-1185">Reference proteome</keyword>